<comment type="subunit">
    <text evidence="5">The basic unit is a heterodimer which dimerizes to form tetramers. The heterotetramers trimerize; 6 large subunits form a core ring with 6 small subunits projecting outwards.</text>
</comment>
<dbReference type="GO" id="GO:0008851">
    <property type="term" value="F:ethanolamine ammonia-lyase activity"/>
    <property type="evidence" value="ECO:0007669"/>
    <property type="project" value="UniProtKB-EC"/>
</dbReference>
<comment type="subcellular location">
    <subcellularLocation>
        <location evidence="5">Bacterial microcompartment</location>
    </subcellularLocation>
</comment>
<protein>
    <recommendedName>
        <fullName evidence="5">Ethanolamine ammonia-lyase small subunit</fullName>
        <shortName evidence="5">EAL small subunit</shortName>
        <ecNumber evidence="5">4.3.1.7</ecNumber>
    </recommendedName>
</protein>
<organism evidence="7 8">
    <name type="scientific">Acinetobacter radioresistens SK82</name>
    <dbReference type="NCBI Taxonomy" id="596318"/>
    <lineage>
        <taxon>Bacteria</taxon>
        <taxon>Pseudomonadati</taxon>
        <taxon>Pseudomonadota</taxon>
        <taxon>Gammaproteobacteria</taxon>
        <taxon>Moraxellales</taxon>
        <taxon>Moraxellaceae</taxon>
        <taxon>Acinetobacter</taxon>
    </lineage>
</organism>
<keyword evidence="3 5" id="KW-0170">Cobalt</keyword>
<comment type="cofactor">
    <cofactor evidence="5">
        <name>adenosylcob(III)alamin</name>
        <dbReference type="ChEBI" id="CHEBI:18408"/>
    </cofactor>
    <text evidence="5">Binds between the large and small subunits.</text>
</comment>
<dbReference type="InterPro" id="IPR009246">
    <property type="entry name" value="EutC"/>
</dbReference>
<evidence type="ECO:0000256" key="1">
    <source>
        <dbReference type="ARBA" id="ARBA00022628"/>
    </source>
</evidence>
<gene>
    <name evidence="5 7" type="primary">eutC</name>
    <name evidence="7" type="ORF">ACIRA0001_1680</name>
</gene>
<dbReference type="Proteomes" id="UP000018419">
    <property type="component" value="Unassembled WGS sequence"/>
</dbReference>
<comment type="catalytic activity">
    <reaction evidence="5">
        <text>ethanolamine = acetaldehyde + NH4(+)</text>
        <dbReference type="Rhea" id="RHEA:15313"/>
        <dbReference type="ChEBI" id="CHEBI:15343"/>
        <dbReference type="ChEBI" id="CHEBI:28938"/>
        <dbReference type="ChEBI" id="CHEBI:57603"/>
        <dbReference type="EC" id="4.3.1.7"/>
    </reaction>
</comment>
<comment type="pathway">
    <text evidence="5">Amine and polyamine degradation; ethanolamine degradation.</text>
</comment>
<evidence type="ECO:0000256" key="2">
    <source>
        <dbReference type="ARBA" id="ARBA00023239"/>
    </source>
</evidence>
<feature type="binding site" evidence="5">
    <location>
        <position position="217"/>
    </location>
    <ligand>
        <name>adenosylcob(III)alamin</name>
        <dbReference type="ChEBI" id="CHEBI:18408"/>
    </ligand>
</feature>
<feature type="binding site" evidence="5">
    <location>
        <position position="167"/>
    </location>
    <ligand>
        <name>adenosylcob(III)alamin</name>
        <dbReference type="ChEBI" id="CHEBI:18408"/>
    </ligand>
</feature>
<dbReference type="InterPro" id="IPR042251">
    <property type="entry name" value="EutC_C"/>
</dbReference>
<dbReference type="PANTHER" id="PTHR39330:SF1">
    <property type="entry name" value="ETHANOLAMINE AMMONIA-LYASE SMALL SUBUNIT"/>
    <property type="match status" value="1"/>
</dbReference>
<keyword evidence="8" id="KW-1185">Reference proteome</keyword>
<proteinExistence type="inferred from homology"/>
<dbReference type="PANTHER" id="PTHR39330">
    <property type="entry name" value="ETHANOLAMINE AMMONIA-LYASE LIGHT CHAIN"/>
    <property type="match status" value="1"/>
</dbReference>
<dbReference type="InterPro" id="IPR042255">
    <property type="entry name" value="EutC_N"/>
</dbReference>
<dbReference type="HAMAP" id="MF_00601">
    <property type="entry name" value="EutC"/>
    <property type="match status" value="1"/>
</dbReference>
<dbReference type="EC" id="4.3.1.7" evidence="5"/>
<dbReference type="NCBIfam" id="NF003971">
    <property type="entry name" value="PRK05465.1"/>
    <property type="match status" value="1"/>
</dbReference>
<comment type="caution">
    <text evidence="7">The sequence shown here is derived from an EMBL/GenBank/DDBJ whole genome shotgun (WGS) entry which is preliminary data.</text>
</comment>
<feature type="coiled-coil region" evidence="6">
    <location>
        <begin position="56"/>
        <end position="83"/>
    </location>
</feature>
<keyword evidence="6" id="KW-0175">Coiled coil</keyword>
<name>A0ABM9YPG9_ACIRA</name>
<evidence type="ECO:0000256" key="3">
    <source>
        <dbReference type="ARBA" id="ARBA00023285"/>
    </source>
</evidence>
<accession>A0ABM9YPG9</accession>
<dbReference type="Gene3D" id="3.40.50.11240">
    <property type="entry name" value="Ethanolamine ammonia-lyase light chain (EutC)"/>
    <property type="match status" value="1"/>
</dbReference>
<dbReference type="PIRSF" id="PIRSF018982">
    <property type="entry name" value="EutC"/>
    <property type="match status" value="1"/>
</dbReference>
<keyword evidence="2 5" id="KW-0456">Lyase</keyword>
<reference evidence="7 8" key="1">
    <citation type="submission" date="2009-07" db="EMBL/GenBank/DDBJ databases">
        <authorList>
            <person name="Madupu R."/>
            <person name="Durkin A.S."/>
            <person name="Torralba M."/>
            <person name="Methe B."/>
            <person name="Sutton G.G."/>
            <person name="Strausberg R.L."/>
            <person name="Nelson K.E."/>
        </authorList>
    </citation>
    <scope>NUCLEOTIDE SEQUENCE [LARGE SCALE GENOMIC DNA]</scope>
    <source>
        <strain evidence="7 8">SK82</strain>
    </source>
</reference>
<evidence type="ECO:0000256" key="5">
    <source>
        <dbReference type="HAMAP-Rule" id="MF_00601"/>
    </source>
</evidence>
<dbReference type="EMBL" id="ACVR01000029">
    <property type="protein sequence ID" value="EET82886.1"/>
    <property type="molecule type" value="Genomic_DNA"/>
</dbReference>
<dbReference type="Pfam" id="PF05985">
    <property type="entry name" value="EutC"/>
    <property type="match status" value="1"/>
</dbReference>
<evidence type="ECO:0000313" key="7">
    <source>
        <dbReference type="EMBL" id="EET82886.1"/>
    </source>
</evidence>
<evidence type="ECO:0000256" key="6">
    <source>
        <dbReference type="SAM" id="Coils"/>
    </source>
</evidence>
<keyword evidence="4 5" id="KW-1283">Bacterial microcompartment</keyword>
<comment type="similarity">
    <text evidence="5">Belongs to the EutC family.</text>
</comment>
<dbReference type="Gene3D" id="1.10.30.40">
    <property type="entry name" value="Ethanolamine ammonia-lyase light chain (EutC), N-terminal domain"/>
    <property type="match status" value="1"/>
</dbReference>
<feature type="binding site" evidence="5">
    <location>
        <position position="188"/>
    </location>
    <ligand>
        <name>adenosylcob(III)alamin</name>
        <dbReference type="ChEBI" id="CHEBI:18408"/>
    </ligand>
</feature>
<dbReference type="RefSeq" id="WP_005019913.1">
    <property type="nucleotide sequence ID" value="NZ_ACVR01000029.1"/>
</dbReference>
<evidence type="ECO:0000313" key="8">
    <source>
        <dbReference type="Proteomes" id="UP000018419"/>
    </source>
</evidence>
<evidence type="ECO:0000256" key="4">
    <source>
        <dbReference type="ARBA" id="ARBA00024446"/>
    </source>
</evidence>
<sequence>MKLYPDTHYSAALHENDWAQLKRFTDARIALGRAGCSIPTNELLKFQLAHAQAKDAVLCQLNIPKLQQQLEQLQLEHIHVQSQASNKELYLKHPDLGRVLSDESRTLVKEYVTKSAQTFDVVIVAGDGLSALAIEENAIPFIQLMRQEVQQQGWSLAPVILATGSRVALGDEIAQTLQARMLIMLIGERPGLSSPDSMGVYYTWQAKTGCQDSVRNCISNIRPAGLSLHVAAQRLIALMQNSARLQLSGVHLKDEHTLNTEIKNQSVKYLF</sequence>
<comment type="function">
    <text evidence="5">Catalyzes the deamination of various vicinal amino-alcohols to oxo compounds. Allows this organism to utilize ethanolamine as the sole source of nitrogen and carbon in the presence of external vitamin B12.</text>
</comment>
<keyword evidence="1 5" id="KW-0846">Cobalamin</keyword>